<evidence type="ECO:0000313" key="4">
    <source>
        <dbReference type="Ensembl" id="ENSEASP00005021783.2"/>
    </source>
</evidence>
<gene>
    <name evidence="4" type="primary">LOC106835915</name>
</gene>
<name>A0A8C4PPV4_EQUAS</name>
<evidence type="ECO:0000313" key="5">
    <source>
        <dbReference type="Proteomes" id="UP000694387"/>
    </source>
</evidence>
<dbReference type="Ensembl" id="ENSEAST00005023634.2">
    <property type="protein sequence ID" value="ENSEASP00005021783.2"/>
    <property type="gene ID" value="ENSEASG00005014871.2"/>
</dbReference>
<feature type="compositionally biased region" description="Polar residues" evidence="2">
    <location>
        <begin position="37"/>
        <end position="47"/>
    </location>
</feature>
<evidence type="ECO:0000256" key="1">
    <source>
        <dbReference type="ARBA" id="ARBA00007043"/>
    </source>
</evidence>
<accession>A0A8C4PPV4</accession>
<sequence>MLLAVRVLRAELRRRWSSFFLPDSFSLAGTPLVGPWSSPSRSLTVMGNMSGHVRTRSKSAGRRDDRESSQAVGPVVAQQPSDEQPQLEEPPTEGQDIIPAQDIDDEGAPTVQGPDVEAAQQELTLLKTVDEPGDGPDVAEEILPSLEPLKMPEAGEGKPQI</sequence>
<dbReference type="InterPro" id="IPR008625">
    <property type="entry name" value="GAGE_fam"/>
</dbReference>
<dbReference type="PANTHER" id="PTHR14047">
    <property type="entry name" value="P ANTIGEN FAMILY MEMBER 5-RELATED"/>
    <property type="match status" value="1"/>
</dbReference>
<keyword evidence="5" id="KW-1185">Reference proteome</keyword>
<feature type="compositionally biased region" description="Acidic residues" evidence="2">
    <location>
        <begin position="131"/>
        <end position="140"/>
    </location>
</feature>
<feature type="region of interest" description="Disordered" evidence="2">
    <location>
        <begin position="127"/>
        <end position="161"/>
    </location>
</feature>
<dbReference type="Proteomes" id="UP000694387">
    <property type="component" value="Chromosome X"/>
</dbReference>
<feature type="domain" description="GAGE" evidence="3">
    <location>
        <begin position="49"/>
        <end position="161"/>
    </location>
</feature>
<organism evidence="4 5">
    <name type="scientific">Equus asinus</name>
    <name type="common">Donkey</name>
    <name type="synonym">Equus africanus asinus</name>
    <dbReference type="NCBI Taxonomy" id="9793"/>
    <lineage>
        <taxon>Eukaryota</taxon>
        <taxon>Metazoa</taxon>
        <taxon>Chordata</taxon>
        <taxon>Craniata</taxon>
        <taxon>Vertebrata</taxon>
        <taxon>Euteleostomi</taxon>
        <taxon>Mammalia</taxon>
        <taxon>Eutheria</taxon>
        <taxon>Laurasiatheria</taxon>
        <taxon>Perissodactyla</taxon>
        <taxon>Equidae</taxon>
        <taxon>Equus</taxon>
    </lineage>
</organism>
<dbReference type="InterPro" id="IPR031320">
    <property type="entry name" value="GAGE"/>
</dbReference>
<dbReference type="AlphaFoldDB" id="A0A8C4PPV4"/>
<dbReference type="SMART" id="SM01379">
    <property type="entry name" value="GAGE"/>
    <property type="match status" value="1"/>
</dbReference>
<evidence type="ECO:0000256" key="2">
    <source>
        <dbReference type="SAM" id="MobiDB-lite"/>
    </source>
</evidence>
<dbReference type="GeneTree" id="ENSGT00940000153097"/>
<dbReference type="PANTHER" id="PTHR14047:SF1">
    <property type="entry name" value="P ANTIGEN FAMILY MEMBER 3"/>
    <property type="match status" value="1"/>
</dbReference>
<protein>
    <recommendedName>
        <fullName evidence="3">GAGE domain-containing protein</fullName>
    </recommendedName>
</protein>
<proteinExistence type="inferred from homology"/>
<dbReference type="Pfam" id="PF05831">
    <property type="entry name" value="GAGE"/>
    <property type="match status" value="1"/>
</dbReference>
<reference evidence="4" key="3">
    <citation type="submission" date="2025-09" db="UniProtKB">
        <authorList>
            <consortium name="Ensembl"/>
        </authorList>
    </citation>
    <scope>IDENTIFICATION</scope>
</reference>
<reference evidence="4" key="2">
    <citation type="submission" date="2025-08" db="UniProtKB">
        <authorList>
            <consortium name="Ensembl"/>
        </authorList>
    </citation>
    <scope>IDENTIFICATION</scope>
</reference>
<evidence type="ECO:0000259" key="3">
    <source>
        <dbReference type="SMART" id="SM01379"/>
    </source>
</evidence>
<comment type="similarity">
    <text evidence="1">Belongs to the GAGE family.</text>
</comment>
<feature type="region of interest" description="Disordered" evidence="2">
    <location>
        <begin position="36"/>
        <end position="112"/>
    </location>
</feature>
<reference evidence="4 5" key="1">
    <citation type="journal article" date="2020" name="Nat. Commun.">
        <title>Donkey genomes provide new insights into domestication and selection for coat color.</title>
        <authorList>
            <person name="Wang"/>
            <person name="C."/>
            <person name="Li"/>
            <person name="H."/>
            <person name="Guo"/>
            <person name="Y."/>
            <person name="Huang"/>
            <person name="J."/>
            <person name="Sun"/>
            <person name="Y."/>
            <person name="Min"/>
            <person name="J."/>
            <person name="Wang"/>
            <person name="J."/>
            <person name="Fang"/>
            <person name="X."/>
            <person name="Zhao"/>
            <person name="Z."/>
            <person name="Wang"/>
            <person name="S."/>
            <person name="Zhang"/>
            <person name="Y."/>
            <person name="Liu"/>
            <person name="Q."/>
            <person name="Jiang"/>
            <person name="Q."/>
            <person name="Wang"/>
            <person name="X."/>
            <person name="Guo"/>
            <person name="Y."/>
            <person name="Yang"/>
            <person name="C."/>
            <person name="Wang"/>
            <person name="Y."/>
            <person name="Tian"/>
            <person name="F."/>
            <person name="Zhuang"/>
            <person name="G."/>
            <person name="Fan"/>
            <person name="Y."/>
            <person name="Gao"/>
            <person name="Q."/>
            <person name="Li"/>
            <person name="Y."/>
            <person name="Ju"/>
            <person name="Z."/>
            <person name="Li"/>
            <person name="J."/>
            <person name="Li"/>
            <person name="R."/>
            <person name="Hou"/>
            <person name="M."/>
            <person name="Yang"/>
            <person name="G."/>
            <person name="Liu"/>
            <person name="G."/>
            <person name="Liu"/>
            <person name="W."/>
            <person name="Guo"/>
            <person name="J."/>
            <person name="Pan"/>
            <person name="S."/>
            <person name="Fan"/>
            <person name="G."/>
            <person name="Zhang"/>
            <person name="W."/>
            <person name="Zhang"/>
            <person name="R."/>
            <person name="Yu"/>
            <person name="J."/>
            <person name="Zhang"/>
            <person name="X."/>
            <person name="Yin"/>
            <person name="Q."/>
            <person name="Ji"/>
            <person name="C."/>
            <person name="Jin"/>
            <person name="Y."/>
            <person name="Yue"/>
            <person name="G."/>
            <person name="Liu"/>
            <person name="M."/>
            <person name="Xu"/>
            <person name="J."/>
            <person name="Liu"/>
            <person name="S."/>
            <person name="Jordana"/>
            <person name="J."/>
            <person name="Noce"/>
            <person name="A."/>
            <person name="Amills"/>
            <person name="M."/>
            <person name="Wu"/>
            <person name="D.D."/>
            <person name="Li"/>
            <person name="S."/>
            <person name="Zhou"/>
            <person name="X. and Zhong"/>
            <person name="J."/>
        </authorList>
    </citation>
    <scope>NUCLEOTIDE SEQUENCE [LARGE SCALE GENOMIC DNA]</scope>
</reference>